<feature type="compositionally biased region" description="Basic and acidic residues" evidence="1">
    <location>
        <begin position="26"/>
        <end position="35"/>
    </location>
</feature>
<dbReference type="Proteomes" id="UP000029120">
    <property type="component" value="Unassembled WGS sequence"/>
</dbReference>
<dbReference type="EMBL" id="KL974282">
    <property type="protein sequence ID" value="KFK23877.1"/>
    <property type="molecule type" value="Genomic_DNA"/>
</dbReference>
<keyword evidence="3" id="KW-1185">Reference proteome</keyword>
<evidence type="ECO:0000256" key="1">
    <source>
        <dbReference type="SAM" id="MobiDB-lite"/>
    </source>
</evidence>
<gene>
    <name evidence="2" type="ORF">AALP_AAs51353U000100</name>
</gene>
<sequence>MSDGGTVASGKRKRMSRWSPIDEPPTETREWIEKT</sequence>
<evidence type="ECO:0000313" key="2">
    <source>
        <dbReference type="EMBL" id="KFK23877.1"/>
    </source>
</evidence>
<organism evidence="2 3">
    <name type="scientific">Arabis alpina</name>
    <name type="common">Alpine rock-cress</name>
    <dbReference type="NCBI Taxonomy" id="50452"/>
    <lineage>
        <taxon>Eukaryota</taxon>
        <taxon>Viridiplantae</taxon>
        <taxon>Streptophyta</taxon>
        <taxon>Embryophyta</taxon>
        <taxon>Tracheophyta</taxon>
        <taxon>Spermatophyta</taxon>
        <taxon>Magnoliopsida</taxon>
        <taxon>eudicotyledons</taxon>
        <taxon>Gunneridae</taxon>
        <taxon>Pentapetalae</taxon>
        <taxon>rosids</taxon>
        <taxon>malvids</taxon>
        <taxon>Brassicales</taxon>
        <taxon>Brassicaceae</taxon>
        <taxon>Arabideae</taxon>
        <taxon>Arabis</taxon>
    </lineage>
</organism>
<feature type="region of interest" description="Disordered" evidence="1">
    <location>
        <begin position="1"/>
        <end position="35"/>
    </location>
</feature>
<dbReference type="AlphaFoldDB" id="A0A087G1X5"/>
<evidence type="ECO:0000313" key="3">
    <source>
        <dbReference type="Proteomes" id="UP000029120"/>
    </source>
</evidence>
<feature type="non-terminal residue" evidence="2">
    <location>
        <position position="35"/>
    </location>
</feature>
<accession>A0A087G1X5</accession>
<name>A0A087G1X5_ARAAL</name>
<reference evidence="3" key="1">
    <citation type="journal article" date="2015" name="Nat. Plants">
        <title>Genome expansion of Arabis alpina linked with retrotransposition and reduced symmetric DNA methylation.</title>
        <authorList>
            <person name="Willing E.M."/>
            <person name="Rawat V."/>
            <person name="Mandakova T."/>
            <person name="Maumus F."/>
            <person name="James G.V."/>
            <person name="Nordstroem K.J."/>
            <person name="Becker C."/>
            <person name="Warthmann N."/>
            <person name="Chica C."/>
            <person name="Szarzynska B."/>
            <person name="Zytnicki M."/>
            <person name="Albani M.C."/>
            <person name="Kiefer C."/>
            <person name="Bergonzi S."/>
            <person name="Castaings L."/>
            <person name="Mateos J.L."/>
            <person name="Berns M.C."/>
            <person name="Bujdoso N."/>
            <person name="Piofczyk T."/>
            <person name="de Lorenzo L."/>
            <person name="Barrero-Sicilia C."/>
            <person name="Mateos I."/>
            <person name="Piednoel M."/>
            <person name="Hagmann J."/>
            <person name="Chen-Min-Tao R."/>
            <person name="Iglesias-Fernandez R."/>
            <person name="Schuster S.C."/>
            <person name="Alonso-Blanco C."/>
            <person name="Roudier F."/>
            <person name="Carbonero P."/>
            <person name="Paz-Ares J."/>
            <person name="Davis S.J."/>
            <person name="Pecinka A."/>
            <person name="Quesneville H."/>
            <person name="Colot V."/>
            <person name="Lysak M.A."/>
            <person name="Weigel D."/>
            <person name="Coupland G."/>
            <person name="Schneeberger K."/>
        </authorList>
    </citation>
    <scope>NUCLEOTIDE SEQUENCE [LARGE SCALE GENOMIC DNA]</scope>
    <source>
        <strain evidence="3">cv. Pajares</strain>
    </source>
</reference>
<proteinExistence type="predicted"/>
<protein>
    <submittedName>
        <fullName evidence="2">Uncharacterized protein</fullName>
    </submittedName>
</protein>